<comment type="caution">
    <text evidence="10">The sequence shown here is derived from an EMBL/GenBank/DDBJ whole genome shotgun (WGS) entry which is preliminary data.</text>
</comment>
<keyword evidence="4" id="KW-0547">Nucleotide-binding</keyword>
<dbReference type="PANTHER" id="PTHR47980">
    <property type="entry name" value="LD44762P"/>
    <property type="match status" value="1"/>
</dbReference>
<evidence type="ECO:0000256" key="7">
    <source>
        <dbReference type="ARBA" id="ARBA00023289"/>
    </source>
</evidence>
<dbReference type="InterPro" id="IPR005225">
    <property type="entry name" value="Small_GTP-bd"/>
</dbReference>
<dbReference type="GO" id="GO:0005525">
    <property type="term" value="F:GTP binding"/>
    <property type="evidence" value="ECO:0007669"/>
    <property type="project" value="UniProtKB-KW"/>
</dbReference>
<dbReference type="InterPro" id="IPR050305">
    <property type="entry name" value="Small_GTPase_Rab"/>
</dbReference>
<proteinExistence type="inferred from homology"/>
<dbReference type="PROSITE" id="PS51419">
    <property type="entry name" value="RAB"/>
    <property type="match status" value="1"/>
</dbReference>
<keyword evidence="6" id="KW-0449">Lipoprotein</keyword>
<dbReference type="InterPro" id="IPR027417">
    <property type="entry name" value="P-loop_NTPase"/>
</dbReference>
<dbReference type="SMART" id="SM00176">
    <property type="entry name" value="RAN"/>
    <property type="match status" value="1"/>
</dbReference>
<comment type="subcellular location">
    <subcellularLocation>
        <location evidence="1">Membrane</location>
        <topology evidence="1">Lipid-anchor</topology>
    </subcellularLocation>
</comment>
<gene>
    <name evidence="10" type="ORF">F2P81_018854</name>
</gene>
<dbReference type="Gene3D" id="3.40.50.300">
    <property type="entry name" value="P-loop containing nucleotide triphosphate hydrolases"/>
    <property type="match status" value="1"/>
</dbReference>
<dbReference type="GO" id="GO:0003925">
    <property type="term" value="F:G protein activity"/>
    <property type="evidence" value="ECO:0007669"/>
    <property type="project" value="UniProtKB-EC"/>
</dbReference>
<sequence>MKKAVDTCILFDYFIKKAEEGIFVISDLIIRSYFLSPLSWRRWEPQSTGCRANEEARGVIAHLTAAEVHATCLSLKRKRKSPPEMEEECKVNGSGLSPRRRGSDWGRIALLDKTKEFFQTCDVEGKGFITRTDMRVRRREKAATHDSEIRHLYEEMEAQIKNEKDRLVLKDSERLQLRSQDLEHQLFSKEKELEQLFQKQKGLELQCRELNSEKQESRVENVKLKMTNDELSRALDSTSQDLSLAQEQLAMLQEQAARLHREKEMEMYRVTEGLQREKQSLMKQLDLLREMNKHLKDERDICSGVTREAALFVPDRLFKVVLVGNSSVGKTSLLRSFCEGRFHAATTATVGVDYSVKTLTLDNMQIAMQLWDTAGQERYRSITKQFFRKADGVVVMYDVTVEESFKAVQPWLVNVQEAAGEGIPVLLLGNKMDMDGEREVSFKDAEQLAHENKVMFFEVSAYTGKNVTESLTRLARKSVLALCKNLGIDLNPVFILAQKCSARRSRHEGAGADVARVEKKKLLSSSEDEDELICI</sequence>
<evidence type="ECO:0000313" key="10">
    <source>
        <dbReference type="EMBL" id="KAF0029749.1"/>
    </source>
</evidence>
<comment type="catalytic activity">
    <reaction evidence="8">
        <text>GTP + H2O = GDP + phosphate + H(+)</text>
        <dbReference type="Rhea" id="RHEA:19669"/>
        <dbReference type="ChEBI" id="CHEBI:15377"/>
        <dbReference type="ChEBI" id="CHEBI:15378"/>
        <dbReference type="ChEBI" id="CHEBI:37565"/>
        <dbReference type="ChEBI" id="CHEBI:43474"/>
        <dbReference type="ChEBI" id="CHEBI:58189"/>
        <dbReference type="EC" id="3.6.5.2"/>
    </reaction>
    <physiologicalReaction direction="left-to-right" evidence="8">
        <dbReference type="Rhea" id="RHEA:19670"/>
    </physiologicalReaction>
</comment>
<evidence type="ECO:0000256" key="4">
    <source>
        <dbReference type="ARBA" id="ARBA00022741"/>
    </source>
</evidence>
<dbReference type="EMBL" id="VEVO01000016">
    <property type="protein sequence ID" value="KAF0029749.1"/>
    <property type="molecule type" value="Genomic_DNA"/>
</dbReference>
<feature type="coiled-coil region" evidence="9">
    <location>
        <begin position="153"/>
        <end position="298"/>
    </location>
</feature>
<evidence type="ECO:0000256" key="9">
    <source>
        <dbReference type="SAM" id="Coils"/>
    </source>
</evidence>
<dbReference type="SMART" id="SM00173">
    <property type="entry name" value="RAS"/>
    <property type="match status" value="1"/>
</dbReference>
<name>A0A6A4SAV3_SCOMX</name>
<accession>A0A6A4SAV3</accession>
<dbReference type="PROSITE" id="PS51420">
    <property type="entry name" value="RHO"/>
    <property type="match status" value="1"/>
</dbReference>
<dbReference type="CDD" id="cd00154">
    <property type="entry name" value="Rab"/>
    <property type="match status" value="1"/>
</dbReference>
<protein>
    <recommendedName>
        <fullName evidence="3">small monomeric GTPase</fullName>
        <ecNumber evidence="3">3.6.5.2</ecNumber>
    </recommendedName>
</protein>
<evidence type="ECO:0000256" key="8">
    <source>
        <dbReference type="ARBA" id="ARBA00047660"/>
    </source>
</evidence>
<evidence type="ECO:0000256" key="3">
    <source>
        <dbReference type="ARBA" id="ARBA00011984"/>
    </source>
</evidence>
<dbReference type="PROSITE" id="PS51417">
    <property type="entry name" value="ARF"/>
    <property type="match status" value="1"/>
</dbReference>
<dbReference type="NCBIfam" id="TIGR00231">
    <property type="entry name" value="small_GTP"/>
    <property type="match status" value="1"/>
</dbReference>
<dbReference type="InterPro" id="IPR001806">
    <property type="entry name" value="Small_GTPase"/>
</dbReference>
<dbReference type="Pfam" id="PF00071">
    <property type="entry name" value="Ras"/>
    <property type="match status" value="1"/>
</dbReference>
<organism evidence="10 11">
    <name type="scientific">Scophthalmus maximus</name>
    <name type="common">Turbot</name>
    <name type="synonym">Psetta maxima</name>
    <dbReference type="NCBI Taxonomy" id="52904"/>
    <lineage>
        <taxon>Eukaryota</taxon>
        <taxon>Metazoa</taxon>
        <taxon>Chordata</taxon>
        <taxon>Craniata</taxon>
        <taxon>Vertebrata</taxon>
        <taxon>Euteleostomi</taxon>
        <taxon>Actinopterygii</taxon>
        <taxon>Neopterygii</taxon>
        <taxon>Teleostei</taxon>
        <taxon>Neoteleostei</taxon>
        <taxon>Acanthomorphata</taxon>
        <taxon>Carangaria</taxon>
        <taxon>Pleuronectiformes</taxon>
        <taxon>Pleuronectoidei</taxon>
        <taxon>Scophthalmidae</taxon>
        <taxon>Scophthalmus</taxon>
    </lineage>
</organism>
<dbReference type="PRINTS" id="PR00449">
    <property type="entry name" value="RASTRNSFRMNG"/>
</dbReference>
<evidence type="ECO:0000313" key="11">
    <source>
        <dbReference type="Proteomes" id="UP000438429"/>
    </source>
</evidence>
<dbReference type="PROSITE" id="PS51421">
    <property type="entry name" value="RAS"/>
    <property type="match status" value="1"/>
</dbReference>
<dbReference type="AlphaFoldDB" id="A0A6A4SAV3"/>
<dbReference type="SMART" id="SM00175">
    <property type="entry name" value="RAB"/>
    <property type="match status" value="1"/>
</dbReference>
<dbReference type="EC" id="3.6.5.2" evidence="3"/>
<comment type="similarity">
    <text evidence="2">Belongs to the small GTPase superfamily. Rab family.</text>
</comment>
<dbReference type="Proteomes" id="UP000438429">
    <property type="component" value="Unassembled WGS sequence"/>
</dbReference>
<evidence type="ECO:0000256" key="1">
    <source>
        <dbReference type="ARBA" id="ARBA00004635"/>
    </source>
</evidence>
<dbReference type="SMART" id="SM00174">
    <property type="entry name" value="RHO"/>
    <property type="match status" value="1"/>
</dbReference>
<evidence type="ECO:0000256" key="2">
    <source>
        <dbReference type="ARBA" id="ARBA00006270"/>
    </source>
</evidence>
<dbReference type="FunFam" id="3.40.50.300:FF:001129">
    <property type="entry name" value="ras-related protein Rab-44 isoform X2"/>
    <property type="match status" value="1"/>
</dbReference>
<evidence type="ECO:0000256" key="6">
    <source>
        <dbReference type="ARBA" id="ARBA00023288"/>
    </source>
</evidence>
<keyword evidence="5" id="KW-0342">GTP-binding</keyword>
<dbReference type="SUPFAM" id="SSF52540">
    <property type="entry name" value="P-loop containing nucleoside triphosphate hydrolases"/>
    <property type="match status" value="1"/>
</dbReference>
<keyword evidence="7" id="KW-0636">Prenylation</keyword>
<keyword evidence="9" id="KW-0175">Coiled coil</keyword>
<dbReference type="GO" id="GO:0016020">
    <property type="term" value="C:membrane"/>
    <property type="evidence" value="ECO:0007669"/>
    <property type="project" value="UniProtKB-SubCell"/>
</dbReference>
<evidence type="ECO:0000256" key="5">
    <source>
        <dbReference type="ARBA" id="ARBA00023134"/>
    </source>
</evidence>
<reference evidence="10 11" key="1">
    <citation type="submission" date="2019-06" db="EMBL/GenBank/DDBJ databases">
        <title>Draft genomes of female and male turbot (Scophthalmus maximus).</title>
        <authorList>
            <person name="Xu H."/>
            <person name="Xu X.-W."/>
            <person name="Shao C."/>
            <person name="Chen S."/>
        </authorList>
    </citation>
    <scope>NUCLEOTIDE SEQUENCE [LARGE SCALE GENOMIC DNA]</scope>
    <source>
        <strain evidence="10">Ysfricsl-2016a</strain>
        <tissue evidence="10">Blood</tissue>
    </source>
</reference>